<dbReference type="FunCoup" id="K1VEM9">
    <property type="interactions" value="680"/>
</dbReference>
<dbReference type="GO" id="GO:0016887">
    <property type="term" value="F:ATP hydrolysis activity"/>
    <property type="evidence" value="ECO:0007669"/>
    <property type="project" value="InterPro"/>
</dbReference>
<dbReference type="Pfam" id="PF00271">
    <property type="entry name" value="Helicase_C"/>
    <property type="match status" value="1"/>
</dbReference>
<evidence type="ECO:0000256" key="5">
    <source>
        <dbReference type="ARBA" id="ARBA00022840"/>
    </source>
</evidence>
<keyword evidence="8" id="KW-0812">Transmembrane</keyword>
<dbReference type="InterPro" id="IPR049730">
    <property type="entry name" value="SNF2/RAD54-like_C"/>
</dbReference>
<keyword evidence="3" id="KW-0378">Hydrolase</keyword>
<feature type="compositionally biased region" description="Basic and acidic residues" evidence="7">
    <location>
        <begin position="532"/>
        <end position="550"/>
    </location>
</feature>
<protein>
    <submittedName>
        <fullName evidence="11">Helicase</fullName>
    </submittedName>
</protein>
<dbReference type="Pfam" id="PF23271">
    <property type="entry name" value="HEAT_GCN1"/>
    <property type="match status" value="1"/>
</dbReference>
<feature type="transmembrane region" description="Helical" evidence="8">
    <location>
        <begin position="152"/>
        <end position="175"/>
    </location>
</feature>
<keyword evidence="8" id="KW-0472">Membrane</keyword>
<dbReference type="InterPro" id="IPR001650">
    <property type="entry name" value="Helicase_C-like"/>
</dbReference>
<dbReference type="InterPro" id="IPR000330">
    <property type="entry name" value="SNF2_N"/>
</dbReference>
<feature type="domain" description="Helicase ATP-binding" evidence="9">
    <location>
        <begin position="1641"/>
        <end position="1803"/>
    </location>
</feature>
<evidence type="ECO:0000256" key="4">
    <source>
        <dbReference type="ARBA" id="ARBA00022806"/>
    </source>
</evidence>
<gene>
    <name evidence="11" type="ORF">A1Q2_03235</name>
</gene>
<comment type="caution">
    <text evidence="11">The sequence shown here is derived from an EMBL/GenBank/DDBJ whole genome shotgun (WGS) entry which is preliminary data.</text>
</comment>
<organism evidence="11 12">
    <name type="scientific">Trichosporon asahii var. asahii (strain CBS 8904)</name>
    <name type="common">Yeast</name>
    <dbReference type="NCBI Taxonomy" id="1220162"/>
    <lineage>
        <taxon>Eukaryota</taxon>
        <taxon>Fungi</taxon>
        <taxon>Dikarya</taxon>
        <taxon>Basidiomycota</taxon>
        <taxon>Agaricomycotina</taxon>
        <taxon>Tremellomycetes</taxon>
        <taxon>Trichosporonales</taxon>
        <taxon>Trichosporonaceae</taxon>
        <taxon>Trichosporon</taxon>
    </lineage>
</organism>
<evidence type="ECO:0000259" key="9">
    <source>
        <dbReference type="PROSITE" id="PS51192"/>
    </source>
</evidence>
<evidence type="ECO:0000313" key="12">
    <source>
        <dbReference type="Proteomes" id="UP000006757"/>
    </source>
</evidence>
<dbReference type="PANTHER" id="PTHR36498:SF1">
    <property type="entry name" value="TATA-BINDING PROTEIN-ASSOCIATED FACTOR 172"/>
    <property type="match status" value="1"/>
</dbReference>
<dbReference type="PROSITE" id="PS51192">
    <property type="entry name" value="HELICASE_ATP_BIND_1"/>
    <property type="match status" value="2"/>
</dbReference>
<dbReference type="GO" id="GO:0017025">
    <property type="term" value="F:TBP-class protein binding"/>
    <property type="evidence" value="ECO:0007669"/>
    <property type="project" value="InterPro"/>
</dbReference>
<dbReference type="CDD" id="cd18793">
    <property type="entry name" value="SF2_C_SNF"/>
    <property type="match status" value="1"/>
</dbReference>
<dbReference type="PROSITE" id="PS51194">
    <property type="entry name" value="HELICASE_CTER"/>
    <property type="match status" value="1"/>
</dbReference>
<dbReference type="SMART" id="SM00490">
    <property type="entry name" value="HELICc"/>
    <property type="match status" value="1"/>
</dbReference>
<sequence length="2185" mass="238335">MFQAASTSHSSHCSIDDAPARIWPQECGGAHPRQALDAQESLSRIARDAARRDNVYTAKHFCFETQTGPLLYRAEPITGGGERTSYYDLQPDAWAKGPWQCERFPTRIRRKLLRAVVYCGLLGAARSRPLSVCVDVAPRTARARARRKQWKLVSVAMFIHCALQLASIIFILRVYTTDPRFNGHDTKSRLARRGEPWAAGRSARRARRHKRTLSGRVVSVPEGTPIPPEQVVTVGEVVAAHQPDEQSPLLAGHEAGLAAGGSQVRATAVYIDNGRWVEAPRPPRRHLQANFGQRHTLRAWWRLTSTMSKLILLLDTGTSTLVRRTAAKQLADVALKTFSSLPTDDAWQDTLDTIAKIIPLLRSRSSETRNAAANALGLIAQALPAWEGSPEDAPSPIDPGAAFDVHAVACANELLLASAGREYVAKPGPADRAKRKKAMLGAVGMGGGLDMGSDMDAVLDDGDEGTPTPENIFEGLSARQVAMLKRKKGNNMIEEANKMRRLNEKANGGPASSETPTPRSTPKGTPQPTPPRDVKPDIKSEPDVKPDIKPEPVVIDPGKKGGAVEAHEVQTLKLDAHGHSPWSAVVAELSGALTDPAWESRHGASLGITEVLRHTGSNIAAGYVGFLSALARRLLTLLTLDRFGDFVGDTVMAPVRETAAQALGILFKFETEAEAAEVHNALVDMVRQSWAKRGKAAEGLPRGDRFAWELRHAGLLGLKYEVVVRDTEAIIRDIVSCALLSLREADDDVRTVAASALLPAAGDLVKLPESGDILSTLWDCLGEGTDELGSSTAAVMDLLGALLGYSEVISLMASSADQRSVISRIYAFIRHPIASVRLAVAKALLVLMTVPDLPHDWIKSDVLSLLFQNLVLEDREDVRSVSAEALEAGFAGTAVDETVGPKINDWYAIAMTPVGVPLDEGLFVGRRVRGHDVDKAMFAGDMSLISTELVLETRIAAAKALASLRSYPHAFDDLALVRHYLGSTNAHQVFLASTVIREWALKNRQEAVDLAPALIPLLAPPATYNEMTTMLQRVYDEVRALFSAFTTEGKVKRDRIPELPSRVDPLGGADAFTLDTARRAVGPTFDALAKLLRGAHAKSALANLRDRQRKVLASIGYFSAMKDKLDVQVGAGVAGALIALGVMPPKLGPVVKAVMDGVKKEESELLQARAADSVGALVAFCCSPEFSAAVNPVDKVLKNLFTFLNSDVSVTPVFTPNTEGILSLKDTPAPTGKRGLPVPDETEEQIAARVTRRGALAALAAVAKRFSGSLFERVPRFWDGISASLLAVAGGDSQALDERLSEPRSPGQDLVDGLTSLRLVAPTLDPALHPQLVSLIAPLIIALQSSFAVVRNAAARTLAVLCAVATEEGMRRVVDEVVPLVGDAENVYARQGAVEAIHHIIRELDIKALPYVLFLIVPILGRMSDSDESTRLLATATFASLVKMVPLEAGIPDPPGFSAEMLAKRDDERRFLAQLLDGSRAESYELPINIKADLRQYQKDGVSWLAFLAKYQLHGILCDDMGLGKSLQTICIVGSKHHERAARYKATKSVDSAHLPSLIVCPPTLTGHWYHEIRKFTDELRPVQYVGNASQRASLRPHLKQYDVVITSYEAVRNDIADLGRMNWLRKADSLPPSTAAVDALCDDMGLGKSLQTICIVGSKHHERAARYKATKSVDSAHLPSLIVCPPTLTGHWYHEIRKFTDELRPVQYVGNASQRASLRPHLKQYDVVITSYEAVRNDIADLGRMNWLYCVLDEGHVIKNAKTKLSQAVKQIRSQHRLLLSGTPIQNNVLELWSLFDFLMPGFLGSERAFNERFSKPILADRDGKATAKEREAASAALEALHKQVLPFLLRRLKEDVLSDLPPKIIQDYYCDLSDVQKVMYDEFSHSNAAEEAGEFAAGGGGQTHVFQSLQYLRKLCNHPALVLRDDKQALAKVEYKLGKVPPLHDLSHAPKLEALKQLLTDCGIGLPQVDKSDPSGPFTGSHRVLIFCQLRPMLDLIESDLFRAHMPTVSYMRLDGATDPRKRHAIVETFNADPKIDVLLLTTSVGGLGLNLTGADTVIFVDHDWNPMKDLQAMDRAHRLGQKKVVNVYRLITRGTLEEKIMGLQRFKLNIASSVVTQQNSGLGSMNTGEVLDLFRVDGDDTKKPKRDASGLSMSKVLEGLEDLPPEDEYAELSLDNFLSKNQ</sequence>
<feature type="compositionally biased region" description="Basic residues" evidence="7">
    <location>
        <begin position="202"/>
        <end position="212"/>
    </location>
</feature>
<evidence type="ECO:0000256" key="8">
    <source>
        <dbReference type="SAM" id="Phobius"/>
    </source>
</evidence>
<dbReference type="InterPro" id="IPR022707">
    <property type="entry name" value="Mot1_central_dom"/>
</dbReference>
<accession>K1VEM9</accession>
<dbReference type="InParanoid" id="K1VEM9"/>
<evidence type="ECO:0000256" key="2">
    <source>
        <dbReference type="ARBA" id="ARBA00022741"/>
    </source>
</evidence>
<dbReference type="Pfam" id="PF00176">
    <property type="entry name" value="SNF2-rel_dom"/>
    <property type="match status" value="2"/>
</dbReference>
<dbReference type="GO" id="GO:0004386">
    <property type="term" value="F:helicase activity"/>
    <property type="evidence" value="ECO:0007669"/>
    <property type="project" value="UniProtKB-KW"/>
</dbReference>
<dbReference type="eggNOG" id="KOG0392">
    <property type="taxonomic scope" value="Eukaryota"/>
</dbReference>
<reference evidence="11 12" key="1">
    <citation type="journal article" date="2012" name="Eukaryot. Cell">
        <title>Genome sequence of the Trichosporon asahii environmental strain CBS 8904.</title>
        <authorList>
            <person name="Yang R.Y."/>
            <person name="Li H.T."/>
            <person name="Zhu H."/>
            <person name="Zhou G.P."/>
            <person name="Wang M."/>
            <person name="Wang L."/>
        </authorList>
    </citation>
    <scope>NUCLEOTIDE SEQUENCE [LARGE SCALE GENOMIC DNA]</scope>
    <source>
        <strain evidence="11 12">CBS 8904</strain>
    </source>
</reference>
<evidence type="ECO:0000256" key="1">
    <source>
        <dbReference type="ARBA" id="ARBA00022737"/>
    </source>
</evidence>
<keyword evidence="5" id="KW-0067">ATP-binding</keyword>
<dbReference type="OMA" id="WYSDIAC"/>
<dbReference type="Gene3D" id="3.40.50.300">
    <property type="entry name" value="P-loop containing nucleotide triphosphate hydrolases"/>
    <property type="match status" value="1"/>
</dbReference>
<dbReference type="Pfam" id="PF12054">
    <property type="entry name" value="DUF3535"/>
    <property type="match status" value="1"/>
</dbReference>
<keyword evidence="4 11" id="KW-0347">Helicase</keyword>
<feature type="region of interest" description="Disordered" evidence="7">
    <location>
        <begin position="500"/>
        <end position="559"/>
    </location>
</feature>
<proteinExistence type="predicted"/>
<dbReference type="FunFam" id="3.40.50.300:FF:001793">
    <property type="entry name" value="TATA-binding protein-associated factor"/>
    <property type="match status" value="1"/>
</dbReference>
<keyword evidence="6" id="KW-0238">DNA-binding</keyword>
<name>K1VEM9_TRIAC</name>
<feature type="domain" description="Helicase ATP-binding" evidence="9">
    <location>
        <begin position="1506"/>
        <end position="1624"/>
    </location>
</feature>
<evidence type="ECO:0000256" key="6">
    <source>
        <dbReference type="ARBA" id="ARBA00023125"/>
    </source>
</evidence>
<keyword evidence="12" id="KW-1185">Reference proteome</keyword>
<dbReference type="STRING" id="1220162.K1VEM9"/>
<dbReference type="Gene3D" id="3.40.50.10810">
    <property type="entry name" value="Tandem AAA-ATPase domain"/>
    <property type="match status" value="2"/>
</dbReference>
<dbReference type="OrthoDB" id="10252227at2759"/>
<feature type="compositionally biased region" description="Polar residues" evidence="7">
    <location>
        <begin position="510"/>
        <end position="524"/>
    </location>
</feature>
<evidence type="ECO:0000259" key="10">
    <source>
        <dbReference type="PROSITE" id="PS51194"/>
    </source>
</evidence>
<keyword evidence="1" id="KW-0677">Repeat</keyword>
<dbReference type="HOGENOM" id="CLU_000315_1_1_1"/>
<dbReference type="InterPro" id="IPR057546">
    <property type="entry name" value="HEAT_GCN1"/>
</dbReference>
<evidence type="ECO:0000256" key="7">
    <source>
        <dbReference type="SAM" id="MobiDB-lite"/>
    </source>
</evidence>
<dbReference type="GO" id="GO:0005524">
    <property type="term" value="F:ATP binding"/>
    <property type="evidence" value="ECO:0007669"/>
    <property type="project" value="InterPro"/>
</dbReference>
<keyword evidence="8" id="KW-1133">Transmembrane helix</keyword>
<dbReference type="InterPro" id="IPR038718">
    <property type="entry name" value="SNF2-like_sf"/>
</dbReference>
<dbReference type="SMART" id="SM00487">
    <property type="entry name" value="DEXDc"/>
    <property type="match status" value="1"/>
</dbReference>
<dbReference type="InterPro" id="IPR027417">
    <property type="entry name" value="P-loop_NTPase"/>
</dbReference>
<dbReference type="SUPFAM" id="SSF52540">
    <property type="entry name" value="P-loop containing nucleoside triphosphate hydrolases"/>
    <property type="match status" value="3"/>
</dbReference>
<keyword evidence="2" id="KW-0547">Nucleotide-binding</keyword>
<feature type="domain" description="Helicase C-terminal" evidence="10">
    <location>
        <begin position="1973"/>
        <end position="2125"/>
    </location>
</feature>
<dbReference type="InterPro" id="IPR014001">
    <property type="entry name" value="Helicase_ATP-bd"/>
</dbReference>
<dbReference type="InterPro" id="IPR011989">
    <property type="entry name" value="ARM-like"/>
</dbReference>
<dbReference type="InterPro" id="IPR044972">
    <property type="entry name" value="Mot1"/>
</dbReference>
<evidence type="ECO:0000256" key="3">
    <source>
        <dbReference type="ARBA" id="ARBA00022801"/>
    </source>
</evidence>
<dbReference type="SUPFAM" id="SSF48371">
    <property type="entry name" value="ARM repeat"/>
    <property type="match status" value="1"/>
</dbReference>
<dbReference type="InterPro" id="IPR016024">
    <property type="entry name" value="ARM-type_fold"/>
</dbReference>
<dbReference type="PANTHER" id="PTHR36498">
    <property type="entry name" value="TATA-BINDING PROTEIN-ASSOCIATED FACTOR 172"/>
    <property type="match status" value="1"/>
</dbReference>
<dbReference type="Proteomes" id="UP000006757">
    <property type="component" value="Unassembled WGS sequence"/>
</dbReference>
<dbReference type="Gene3D" id="1.25.10.10">
    <property type="entry name" value="Leucine-rich Repeat Variant"/>
    <property type="match status" value="2"/>
</dbReference>
<feature type="region of interest" description="Disordered" evidence="7">
    <location>
        <begin position="192"/>
        <end position="212"/>
    </location>
</feature>
<dbReference type="GO" id="GO:0003677">
    <property type="term" value="F:DNA binding"/>
    <property type="evidence" value="ECO:0007669"/>
    <property type="project" value="UniProtKB-KW"/>
</dbReference>
<evidence type="ECO:0000313" key="11">
    <source>
        <dbReference type="EMBL" id="EKD02475.1"/>
    </source>
</evidence>
<dbReference type="EMBL" id="AMBO01000282">
    <property type="protein sequence ID" value="EKD02475.1"/>
    <property type="molecule type" value="Genomic_DNA"/>
</dbReference>